<feature type="region of interest" description="Disordered" evidence="1">
    <location>
        <begin position="83"/>
        <end position="105"/>
    </location>
</feature>
<name>A0A1I3AYG5_9EURY</name>
<accession>A0A1I3AYG5</accession>
<evidence type="ECO:0000313" key="3">
    <source>
        <dbReference type="Proteomes" id="UP000323537"/>
    </source>
</evidence>
<gene>
    <name evidence="2" type="ORF">SAMN04488066_10852</name>
</gene>
<dbReference type="Proteomes" id="UP000323537">
    <property type="component" value="Unassembled WGS sequence"/>
</dbReference>
<dbReference type="AlphaFoldDB" id="A0A1I3AYG5"/>
<proteinExistence type="predicted"/>
<protein>
    <submittedName>
        <fullName evidence="2">Uncharacterized protein</fullName>
    </submittedName>
</protein>
<dbReference type="RefSeq" id="WP_149784377.1">
    <property type="nucleotide sequence ID" value="NZ_BAAADP010000001.1"/>
</dbReference>
<evidence type="ECO:0000256" key="1">
    <source>
        <dbReference type="SAM" id="MobiDB-lite"/>
    </source>
</evidence>
<organism evidence="2 3">
    <name type="scientific">Halorubrum aquaticum</name>
    <dbReference type="NCBI Taxonomy" id="387340"/>
    <lineage>
        <taxon>Archaea</taxon>
        <taxon>Methanobacteriati</taxon>
        <taxon>Methanobacteriota</taxon>
        <taxon>Stenosarchaea group</taxon>
        <taxon>Halobacteria</taxon>
        <taxon>Halobacteriales</taxon>
        <taxon>Haloferacaceae</taxon>
        <taxon>Halorubrum</taxon>
    </lineage>
</organism>
<dbReference type="EMBL" id="FOPZ01000008">
    <property type="protein sequence ID" value="SFH55148.1"/>
    <property type="molecule type" value="Genomic_DNA"/>
</dbReference>
<evidence type="ECO:0000313" key="2">
    <source>
        <dbReference type="EMBL" id="SFH55148.1"/>
    </source>
</evidence>
<dbReference type="OrthoDB" id="240683at2157"/>
<keyword evidence="3" id="KW-1185">Reference proteome</keyword>
<sequence length="105" mass="11076">MTNRNLGRWLVVALAIVGLAFAAPVVSAHGDEPAQGNETAAEGMPVDGDTADWAAWMDGHMTDHMGPDAVDEMGSHMGVTVDETAQDMTDDDHTTVGMNGRRHGC</sequence>
<reference evidence="2 3" key="1">
    <citation type="submission" date="2016-10" db="EMBL/GenBank/DDBJ databases">
        <authorList>
            <person name="Varghese N."/>
            <person name="Submissions S."/>
        </authorList>
    </citation>
    <scope>NUCLEOTIDE SEQUENCE [LARGE SCALE GENOMIC DNA]</scope>
    <source>
        <strain evidence="2 3">CGMCC 1.6377</strain>
    </source>
</reference>
<feature type="region of interest" description="Disordered" evidence="1">
    <location>
        <begin position="29"/>
        <end position="50"/>
    </location>
</feature>